<dbReference type="InterPro" id="IPR015931">
    <property type="entry name" value="Acnase/IPM_dHydase_lsu_aba_1/3"/>
</dbReference>
<comment type="similarity">
    <text evidence="3">Belongs to the aconitase/IPM isomerase family.</text>
</comment>
<evidence type="ECO:0000256" key="10">
    <source>
        <dbReference type="ARBA" id="ARBA00023014"/>
    </source>
</evidence>
<evidence type="ECO:0000259" key="14">
    <source>
        <dbReference type="Pfam" id="PF00330"/>
    </source>
</evidence>
<dbReference type="PANTHER" id="PTHR11670">
    <property type="entry name" value="ACONITASE/IRON-RESPONSIVE ELEMENT FAMILY MEMBER"/>
    <property type="match status" value="1"/>
</dbReference>
<dbReference type="EMBL" id="JACHVX010000001">
    <property type="protein sequence ID" value="MBB2922024.1"/>
    <property type="molecule type" value="Genomic_DNA"/>
</dbReference>
<dbReference type="GO" id="GO:0003723">
    <property type="term" value="F:RNA binding"/>
    <property type="evidence" value="ECO:0007669"/>
    <property type="project" value="UniProtKB-KW"/>
</dbReference>
<comment type="pathway">
    <text evidence="2">Carbohydrate metabolism; tricarboxylic acid cycle; isocitrate from oxaloacetate: step 2/2.</text>
</comment>
<dbReference type="Gene3D" id="3.20.19.10">
    <property type="entry name" value="Aconitase, domain 4"/>
    <property type="match status" value="1"/>
</dbReference>
<dbReference type="InterPro" id="IPR000573">
    <property type="entry name" value="AconitaseA/IPMdHydase_ssu_swvl"/>
</dbReference>
<evidence type="ECO:0000256" key="13">
    <source>
        <dbReference type="SAM" id="MobiDB-lite"/>
    </source>
</evidence>
<dbReference type="Gene3D" id="6.10.190.10">
    <property type="match status" value="1"/>
</dbReference>
<dbReference type="CDD" id="cd01580">
    <property type="entry name" value="AcnA_IRP_Swivel"/>
    <property type="match status" value="1"/>
</dbReference>
<dbReference type="GO" id="GO:0003994">
    <property type="term" value="F:aconitate hydratase activity"/>
    <property type="evidence" value="ECO:0007669"/>
    <property type="project" value="UniProtKB-EC"/>
</dbReference>
<dbReference type="UniPathway" id="UPA00946"/>
<evidence type="ECO:0000256" key="1">
    <source>
        <dbReference type="ARBA" id="ARBA00001966"/>
    </source>
</evidence>
<dbReference type="NCBIfam" id="NF009520">
    <property type="entry name" value="PRK12881.1"/>
    <property type="match status" value="1"/>
</dbReference>
<evidence type="ECO:0000256" key="7">
    <source>
        <dbReference type="ARBA" id="ARBA00022723"/>
    </source>
</evidence>
<dbReference type="InterPro" id="IPR001030">
    <property type="entry name" value="Acoase/IPM_deHydtase_lsu_aba"/>
</dbReference>
<dbReference type="InterPro" id="IPR018136">
    <property type="entry name" value="Aconitase_4Fe-4S_BS"/>
</dbReference>
<dbReference type="UniPathway" id="UPA00223">
    <property type="reaction ID" value="UER00718"/>
</dbReference>
<proteinExistence type="inferred from homology"/>
<dbReference type="InterPro" id="IPR036008">
    <property type="entry name" value="Aconitase_4Fe-4S_dom"/>
</dbReference>
<dbReference type="SUPFAM" id="SSF53732">
    <property type="entry name" value="Aconitase iron-sulfur domain"/>
    <property type="match status" value="1"/>
</dbReference>
<dbReference type="RefSeq" id="WP_183294940.1">
    <property type="nucleotide sequence ID" value="NZ_JACHVX010000001.1"/>
</dbReference>
<organism evidence="16 17">
    <name type="scientific">Cellulomonas cellasea</name>
    <dbReference type="NCBI Taxonomy" id="43670"/>
    <lineage>
        <taxon>Bacteria</taxon>
        <taxon>Bacillati</taxon>
        <taxon>Actinomycetota</taxon>
        <taxon>Actinomycetes</taxon>
        <taxon>Micrococcales</taxon>
        <taxon>Cellulomonadaceae</taxon>
        <taxon>Cellulomonas</taxon>
    </lineage>
</organism>
<dbReference type="PROSITE" id="PS01244">
    <property type="entry name" value="ACONITASE_2"/>
    <property type="match status" value="1"/>
</dbReference>
<feature type="region of interest" description="Disordered" evidence="13">
    <location>
        <begin position="426"/>
        <end position="453"/>
    </location>
</feature>
<dbReference type="InterPro" id="IPR044137">
    <property type="entry name" value="AcnA_IRP_Swivel"/>
</dbReference>
<comment type="catalytic activity">
    <reaction evidence="12">
        <text>citrate = D-threo-isocitrate</text>
        <dbReference type="Rhea" id="RHEA:10336"/>
        <dbReference type="ChEBI" id="CHEBI:15562"/>
        <dbReference type="ChEBI" id="CHEBI:16947"/>
        <dbReference type="EC" id="4.2.1.3"/>
    </reaction>
</comment>
<gene>
    <name evidence="16" type="ORF">FHR80_000918</name>
</gene>
<evidence type="ECO:0000256" key="9">
    <source>
        <dbReference type="ARBA" id="ARBA00023004"/>
    </source>
</evidence>
<dbReference type="PRINTS" id="PR00415">
    <property type="entry name" value="ACONITASE"/>
</dbReference>
<dbReference type="AlphaFoldDB" id="A0A7W4UDV7"/>
<evidence type="ECO:0000313" key="17">
    <source>
        <dbReference type="Proteomes" id="UP000518206"/>
    </source>
</evidence>
<feature type="domain" description="Aconitase/3-isopropylmalate dehydratase large subunit alpha/beta/alpha" evidence="14">
    <location>
        <begin position="71"/>
        <end position="606"/>
    </location>
</feature>
<keyword evidence="6" id="KW-0816">Tricarboxylic acid cycle</keyword>
<evidence type="ECO:0000256" key="6">
    <source>
        <dbReference type="ARBA" id="ARBA00022532"/>
    </source>
</evidence>
<dbReference type="InterPro" id="IPR006249">
    <property type="entry name" value="Aconitase/IRP2"/>
</dbReference>
<sequence length="940" mass="100185">MSSVDSFGSKGGLQVGDTTYEIYRLAAVPGLEKLPYSLKVLAENLLRTEDGANITADHVRALAGWDPAAEPDTEIQFTPARVIMQDFTGVPCVVDLATMREAVAELGGDPQRINPLAPAELVIDHSVQIDVAGRADAFERNVALEYERNFERYQFLRWGQTAFDDFKVVPPGTGIVHQVNIEYLARTIMTREVDGVLRAYPDTCVGTDSHTTMVNGLGVLGWGVGGIEAEAAMLGQPVSMLIPRVVGFKLSGQIPAGVTATDVVLTITQQLRKHGVVGKFVEFYGEGVAAVPLANRATIGNMSPEFGSTAAIFPIDGVTMEYLRLTGRSQAQLELVEAYAQEQGLWHDPSAAGYVEPVFSEYLELDLGTVVPSIAGPKRPQDRIELSGAKEAFASSILDYVDAGDHPRGTGLDESVEETFPASDPIAAGEHADASDGPAEAGHGDSATRPHKRVPVTLVDGTETELDHGHVVIASITSCTNTSNPSVMLAAALLAKKAVDKGLTAKPWVKTSMAPGSKVVTDYYEKAGLWPYLEKLGFHLVGYGCATCIGNSGPLPEEVSAVVNEHDLSVVSVLSGNRNFEGRINPDVKMNYLASPPLVVAYALAGTMDFDFENEPLGHTDAGEPVMLADIWPSPAEVQSTIDSAIDRGMFTKDYADVFAGDERWQALPTPQGATFAWDAESTYVRKPPYFEGMTPEPSPVQDIAGARVLAKLGDSVTTDHISPAGSIKADSPAGTYLAEHGVERRDFNSYGSRRGNHEVMIRGTFANIRLRNQLVPGVEGGFTVNHLDGAQTTIYDAAQAYAAAGVPLVILGGKEYGSGSSRDWAAKGTALLGVKAVITESFERIHRSNLIGMGVLPLQFPAGESADSLGLDGTETFDIAGVTALNDGTTPRTVAVRATKADGSVVEFDAVVRIDTPGEADYYRNGGILQYVLRSLVTA</sequence>
<feature type="domain" description="Aconitase A/isopropylmalate dehydratase small subunit swivel" evidence="15">
    <location>
        <begin position="736"/>
        <end position="863"/>
    </location>
</feature>
<dbReference type="Proteomes" id="UP000518206">
    <property type="component" value="Unassembled WGS sequence"/>
</dbReference>
<dbReference type="GO" id="GO:0051536">
    <property type="term" value="F:iron-sulfur cluster binding"/>
    <property type="evidence" value="ECO:0007669"/>
    <property type="project" value="UniProtKB-KW"/>
</dbReference>
<keyword evidence="11 16" id="KW-0456">Lyase</keyword>
<dbReference type="GO" id="GO:0019679">
    <property type="term" value="P:propionate metabolic process, methylcitrate cycle"/>
    <property type="evidence" value="ECO:0007669"/>
    <property type="project" value="UniProtKB-ARBA"/>
</dbReference>
<evidence type="ECO:0000256" key="4">
    <source>
        <dbReference type="ARBA" id="ARBA00012926"/>
    </source>
</evidence>
<dbReference type="NCBIfam" id="NF006757">
    <property type="entry name" value="PRK09277.1"/>
    <property type="match status" value="1"/>
</dbReference>
<keyword evidence="7" id="KW-0479">Metal-binding</keyword>
<dbReference type="FunFam" id="3.30.499.10:FF:000002">
    <property type="entry name" value="Aconitate hydratase"/>
    <property type="match status" value="1"/>
</dbReference>
<comment type="caution">
    <text evidence="16">The sequence shown here is derived from an EMBL/GenBank/DDBJ whole genome shotgun (WGS) entry which is preliminary data.</text>
</comment>
<dbReference type="FunFam" id="3.20.19.10:FF:000001">
    <property type="entry name" value="Aconitate hydratase"/>
    <property type="match status" value="1"/>
</dbReference>
<keyword evidence="9" id="KW-0408">Iron</keyword>
<accession>A0A7W4UDV7</accession>
<dbReference type="Gene3D" id="3.30.499.10">
    <property type="entry name" value="Aconitase, domain 3"/>
    <property type="match status" value="2"/>
</dbReference>
<protein>
    <recommendedName>
        <fullName evidence="5">Aconitate hydratase A</fullName>
        <ecNumber evidence="4">4.2.1.3</ecNumber>
    </recommendedName>
</protein>
<dbReference type="EC" id="4.2.1.3" evidence="4"/>
<evidence type="ECO:0000259" key="15">
    <source>
        <dbReference type="Pfam" id="PF00694"/>
    </source>
</evidence>
<evidence type="ECO:0000256" key="11">
    <source>
        <dbReference type="ARBA" id="ARBA00023239"/>
    </source>
</evidence>
<dbReference type="InterPro" id="IPR015928">
    <property type="entry name" value="Aconitase/3IPM_dehydase_swvl"/>
</dbReference>
<keyword evidence="8" id="KW-0694">RNA-binding</keyword>
<dbReference type="GO" id="GO:0006099">
    <property type="term" value="P:tricarboxylic acid cycle"/>
    <property type="evidence" value="ECO:0007669"/>
    <property type="project" value="UniProtKB-UniPathway"/>
</dbReference>
<evidence type="ECO:0000256" key="3">
    <source>
        <dbReference type="ARBA" id="ARBA00007185"/>
    </source>
</evidence>
<comment type="cofactor">
    <cofactor evidence="1">
        <name>[4Fe-4S] cluster</name>
        <dbReference type="ChEBI" id="CHEBI:49883"/>
    </cofactor>
</comment>
<evidence type="ECO:0000313" key="16">
    <source>
        <dbReference type="EMBL" id="MBB2922024.1"/>
    </source>
</evidence>
<keyword evidence="10" id="KW-0411">Iron-sulfur</keyword>
<reference evidence="16 17" key="1">
    <citation type="submission" date="2020-08" db="EMBL/GenBank/DDBJ databases">
        <title>The Agave Microbiome: Exploring the role of microbial communities in plant adaptations to desert environments.</title>
        <authorList>
            <person name="Partida-Martinez L.P."/>
        </authorList>
    </citation>
    <scope>NUCLEOTIDE SEQUENCE [LARGE SCALE GENOMIC DNA]</scope>
    <source>
        <strain evidence="16 17">RAS26</strain>
    </source>
</reference>
<dbReference type="Pfam" id="PF00694">
    <property type="entry name" value="Aconitase_C"/>
    <property type="match status" value="1"/>
</dbReference>
<dbReference type="PROSITE" id="PS00450">
    <property type="entry name" value="ACONITASE_1"/>
    <property type="match status" value="1"/>
</dbReference>
<evidence type="ECO:0000256" key="12">
    <source>
        <dbReference type="ARBA" id="ARBA00023501"/>
    </source>
</evidence>
<dbReference type="FunFam" id="3.30.499.10:FF:000009">
    <property type="entry name" value="Aconitate hydratase"/>
    <property type="match status" value="1"/>
</dbReference>
<reference evidence="16 17" key="2">
    <citation type="submission" date="2020-08" db="EMBL/GenBank/DDBJ databases">
        <authorList>
            <person name="Partida-Martinez L."/>
            <person name="Huntemann M."/>
            <person name="Clum A."/>
            <person name="Wang J."/>
            <person name="Palaniappan K."/>
            <person name="Ritter S."/>
            <person name="Chen I.-M."/>
            <person name="Stamatis D."/>
            <person name="Reddy T."/>
            <person name="O'Malley R."/>
            <person name="Daum C."/>
            <person name="Shapiro N."/>
            <person name="Ivanova N."/>
            <person name="Kyrpides N."/>
            <person name="Woyke T."/>
        </authorList>
    </citation>
    <scope>NUCLEOTIDE SEQUENCE [LARGE SCALE GENOMIC DNA]</scope>
    <source>
        <strain evidence="16 17">RAS26</strain>
    </source>
</reference>
<evidence type="ECO:0000256" key="2">
    <source>
        <dbReference type="ARBA" id="ARBA00004717"/>
    </source>
</evidence>
<name>A0A7W4UDV7_9CELL</name>
<dbReference type="SUPFAM" id="SSF52016">
    <property type="entry name" value="LeuD/IlvD-like"/>
    <property type="match status" value="1"/>
</dbReference>
<evidence type="ECO:0000256" key="8">
    <source>
        <dbReference type="ARBA" id="ARBA00022884"/>
    </source>
</evidence>
<evidence type="ECO:0000256" key="5">
    <source>
        <dbReference type="ARBA" id="ARBA00019378"/>
    </source>
</evidence>
<dbReference type="GO" id="GO:0046872">
    <property type="term" value="F:metal ion binding"/>
    <property type="evidence" value="ECO:0007669"/>
    <property type="project" value="UniProtKB-KW"/>
</dbReference>
<dbReference type="Pfam" id="PF00330">
    <property type="entry name" value="Aconitase"/>
    <property type="match status" value="1"/>
</dbReference>